<feature type="compositionally biased region" description="Pro residues" evidence="1">
    <location>
        <begin position="132"/>
        <end position="144"/>
    </location>
</feature>
<accession>A0A1A9V816</accession>
<reference evidence="2" key="1">
    <citation type="submission" date="2020-05" db="UniProtKB">
        <authorList>
            <consortium name="EnsemblMetazoa"/>
        </authorList>
    </citation>
    <scope>IDENTIFICATION</scope>
    <source>
        <strain evidence="2">TTRI</strain>
    </source>
</reference>
<sequence length="151" mass="15880">MLMHEKKNRLSLDAPSYTSILKLREHKVCQVNSVAQRDLRRTQCAIGVHSLLTDKAKILLAVSRMEAPALGGFGVAAPSTSLRSPLLELSSLGSESALLAGVARSLGATDSSGVLLAAPLVIEDGVLRPTPALGPVPPRPPPRLPGCDMFP</sequence>
<protein>
    <submittedName>
        <fullName evidence="2">Uncharacterized protein</fullName>
    </submittedName>
</protein>
<dbReference type="AlphaFoldDB" id="A0A1A9V816"/>
<keyword evidence="3" id="KW-1185">Reference proteome</keyword>
<dbReference type="EnsemblMetazoa" id="GAUT028847-RA">
    <property type="protein sequence ID" value="GAUT028847-PA"/>
    <property type="gene ID" value="GAUT028847"/>
</dbReference>
<evidence type="ECO:0000256" key="1">
    <source>
        <dbReference type="SAM" id="MobiDB-lite"/>
    </source>
</evidence>
<evidence type="ECO:0000313" key="2">
    <source>
        <dbReference type="EnsemblMetazoa" id="GAUT028847-PA"/>
    </source>
</evidence>
<dbReference type="VEuPathDB" id="VectorBase:GAUT028847"/>
<name>A0A1A9V816_GLOAU</name>
<organism evidence="2 3">
    <name type="scientific">Glossina austeni</name>
    <name type="common">Savannah tsetse fly</name>
    <dbReference type="NCBI Taxonomy" id="7395"/>
    <lineage>
        <taxon>Eukaryota</taxon>
        <taxon>Metazoa</taxon>
        <taxon>Ecdysozoa</taxon>
        <taxon>Arthropoda</taxon>
        <taxon>Hexapoda</taxon>
        <taxon>Insecta</taxon>
        <taxon>Pterygota</taxon>
        <taxon>Neoptera</taxon>
        <taxon>Endopterygota</taxon>
        <taxon>Diptera</taxon>
        <taxon>Brachycera</taxon>
        <taxon>Muscomorpha</taxon>
        <taxon>Hippoboscoidea</taxon>
        <taxon>Glossinidae</taxon>
        <taxon>Glossina</taxon>
    </lineage>
</organism>
<feature type="region of interest" description="Disordered" evidence="1">
    <location>
        <begin position="130"/>
        <end position="151"/>
    </location>
</feature>
<evidence type="ECO:0000313" key="3">
    <source>
        <dbReference type="Proteomes" id="UP000078200"/>
    </source>
</evidence>
<dbReference type="Proteomes" id="UP000078200">
    <property type="component" value="Unassembled WGS sequence"/>
</dbReference>
<proteinExistence type="predicted"/>